<dbReference type="Proteomes" id="UP000244334">
    <property type="component" value="Unassembled WGS sequence"/>
</dbReference>
<evidence type="ECO:0000313" key="4">
    <source>
        <dbReference type="EMBL" id="RAP70178.1"/>
    </source>
</evidence>
<name>A0A1E7YUJ6_9GAMM</name>
<dbReference type="RefSeq" id="WP_070135948.1">
    <property type="nucleotide sequence ID" value="NZ_LJAM02000435.1"/>
</dbReference>
<evidence type="ECO:0000256" key="1">
    <source>
        <dbReference type="SAM" id="MobiDB-lite"/>
    </source>
</evidence>
<comment type="caution">
    <text evidence="3">The sequence shown here is derived from an EMBL/GenBank/DDBJ whole genome shotgun (WGS) entry which is preliminary data.</text>
</comment>
<reference evidence="3 5" key="1">
    <citation type="submission" date="2016-07" db="EMBL/GenBank/DDBJ databases">
        <authorList>
            <person name="Yuval B."/>
        </authorList>
    </citation>
    <scope>NUCLEOTIDE SEQUENCE [LARGE SCALE GENOMIC DNA]</scope>
    <source>
        <strain evidence="3 5">IL</strain>
    </source>
</reference>
<evidence type="ECO:0000313" key="6">
    <source>
        <dbReference type="Proteomes" id="UP000244334"/>
    </source>
</evidence>
<sequence>MNVKNFSLACLALLVAATAFAASKDPTTSNIYYKKGKVYQCIVDNGLAIDDEKIKSRLLDITSRDRFNSDAVEGILKSKPQFVKENIETYLFLSARYEEGRNSIRLLMGKDPFMSIDECNLVVPYIEKDILKSKIKEKSQTQENSPLISSWDELEKTDK</sequence>
<protein>
    <submittedName>
        <fullName evidence="3">Uncharacterized protein</fullName>
    </submittedName>
</protein>
<reference evidence="4 6" key="2">
    <citation type="submission" date="2018-04" db="EMBL/GenBank/DDBJ databases">
        <title>Genomes of the Obligate Erwinia dacicola and Facultative Enterobacter sp. OLF Endosymbionts of the Olive Fruit fly, Bactrocera oleae.</title>
        <authorList>
            <person name="Estes A.M."/>
            <person name="Hearn D.J."/>
            <person name="Agarwal S."/>
            <person name="Pierson E.A."/>
            <person name="Dunning-Hotopp J.C."/>
        </authorList>
    </citation>
    <scope>NUCLEOTIDE SEQUENCE [LARGE SCALE GENOMIC DNA]</scope>
    <source>
        <strain evidence="4 6">Oroville</strain>
    </source>
</reference>
<accession>A0A1E7YUJ6</accession>
<dbReference type="EMBL" id="LJAM02000435">
    <property type="protein sequence ID" value="RAP70178.1"/>
    <property type="molecule type" value="Genomic_DNA"/>
</dbReference>
<feature type="signal peptide" evidence="2">
    <location>
        <begin position="1"/>
        <end position="21"/>
    </location>
</feature>
<dbReference type="AlphaFoldDB" id="A0A1E7YUJ6"/>
<dbReference type="Proteomes" id="UP000243534">
    <property type="component" value="Unassembled WGS sequence"/>
</dbReference>
<keyword evidence="6" id="KW-1185">Reference proteome</keyword>
<evidence type="ECO:0000313" key="3">
    <source>
        <dbReference type="EMBL" id="OFC58163.1"/>
    </source>
</evidence>
<keyword evidence="2" id="KW-0732">Signal</keyword>
<dbReference type="EMBL" id="MAYS01000601">
    <property type="protein sequence ID" value="OFC58163.1"/>
    <property type="molecule type" value="Genomic_DNA"/>
</dbReference>
<feature type="chain" id="PRO_5044058318" evidence="2">
    <location>
        <begin position="22"/>
        <end position="159"/>
    </location>
</feature>
<gene>
    <name evidence="4" type="ORF">ACZ87_03020</name>
    <name evidence="3" type="ORF">BBW68_03300</name>
</gene>
<organism evidence="3 5">
    <name type="scientific">Candidatus Erwinia dacicola</name>
    <dbReference type="NCBI Taxonomy" id="252393"/>
    <lineage>
        <taxon>Bacteria</taxon>
        <taxon>Pseudomonadati</taxon>
        <taxon>Pseudomonadota</taxon>
        <taxon>Gammaproteobacteria</taxon>
        <taxon>Enterobacterales</taxon>
        <taxon>Erwiniaceae</taxon>
        <taxon>Erwinia</taxon>
    </lineage>
</organism>
<proteinExistence type="predicted"/>
<feature type="region of interest" description="Disordered" evidence="1">
    <location>
        <begin position="137"/>
        <end position="159"/>
    </location>
</feature>
<evidence type="ECO:0000313" key="5">
    <source>
        <dbReference type="Proteomes" id="UP000243534"/>
    </source>
</evidence>
<evidence type="ECO:0000256" key="2">
    <source>
        <dbReference type="SAM" id="SignalP"/>
    </source>
</evidence>